<sequence>MIIVTGGSGKVGRACVRDLMEHGYKVASIDMVRPAGLSNPPKPTDVNFTRADITDFGEVMAAFSGINTRVEEAVTGVVHLGAIASPGEAADHVIFEVNTVSTYNVFEAARRLGIRNIVWASSETVYGIPYPGGPQYVPVDEEIELPQWSYSLSKLMGEKMAEQFARWDAQAKIVGLRFSNVQEPQDYANFPAYQKDPRSRHFNLWTYIDARDAAQAIRLSLESKLTGAHVFGIANSDGVMTQTNDELLDEVFPGTKRKRPLEPHESLISIEKAQRMLGYKPQFDWRKAK</sequence>
<evidence type="ECO:0000313" key="1">
    <source>
        <dbReference type="EMBL" id="MBK1865561.1"/>
    </source>
</evidence>
<organism evidence="1 2">
    <name type="scientific">Taklimakanibacter albus</name>
    <dbReference type="NCBI Taxonomy" id="2800327"/>
    <lineage>
        <taxon>Bacteria</taxon>
        <taxon>Pseudomonadati</taxon>
        <taxon>Pseudomonadota</taxon>
        <taxon>Alphaproteobacteria</taxon>
        <taxon>Hyphomicrobiales</taxon>
        <taxon>Aestuariivirgaceae</taxon>
        <taxon>Taklimakanibacter</taxon>
    </lineage>
</organism>
<keyword evidence="2" id="KW-1185">Reference proteome</keyword>
<name>A0ACC5QYT7_9HYPH</name>
<reference evidence="1" key="1">
    <citation type="submission" date="2021-01" db="EMBL/GenBank/DDBJ databases">
        <authorList>
            <person name="Sun Q."/>
        </authorList>
    </citation>
    <scope>NUCLEOTIDE SEQUENCE</scope>
    <source>
        <strain evidence="1">YIM B02566</strain>
    </source>
</reference>
<accession>A0ACC5QYT7</accession>
<dbReference type="EMBL" id="JAENHL010000004">
    <property type="protein sequence ID" value="MBK1865561.1"/>
    <property type="molecule type" value="Genomic_DNA"/>
</dbReference>
<gene>
    <name evidence="1" type="ORF">JHL16_04295</name>
</gene>
<protein>
    <submittedName>
        <fullName evidence="1">NAD(P)-dependent oxidoreductase</fullName>
    </submittedName>
</protein>
<comment type="caution">
    <text evidence="1">The sequence shown here is derived from an EMBL/GenBank/DDBJ whole genome shotgun (WGS) entry which is preliminary data.</text>
</comment>
<evidence type="ECO:0000313" key="2">
    <source>
        <dbReference type="Proteomes" id="UP000616151"/>
    </source>
</evidence>
<proteinExistence type="predicted"/>
<dbReference type="Proteomes" id="UP000616151">
    <property type="component" value="Unassembled WGS sequence"/>
</dbReference>